<dbReference type="InterPro" id="IPR052159">
    <property type="entry name" value="Competence_DNA_uptake"/>
</dbReference>
<dbReference type="AlphaFoldDB" id="A0A2N5HDK1"/>
<dbReference type="Proteomes" id="UP000234950">
    <property type="component" value="Unassembled WGS sequence"/>
</dbReference>
<keyword evidence="1" id="KW-0732">Signal</keyword>
<name>A0A2N5HDK1_9BACI</name>
<evidence type="ECO:0000313" key="3">
    <source>
        <dbReference type="Proteomes" id="UP000234950"/>
    </source>
</evidence>
<dbReference type="PANTHER" id="PTHR30619">
    <property type="entry name" value="DNA INTERNALIZATION/COMPETENCE PROTEIN COMEC/REC2"/>
    <property type="match status" value="1"/>
</dbReference>
<comment type="caution">
    <text evidence="2">The sequence shown here is derived from an EMBL/GenBank/DDBJ whole genome shotgun (WGS) entry which is preliminary data.</text>
</comment>
<evidence type="ECO:0000256" key="1">
    <source>
        <dbReference type="SAM" id="SignalP"/>
    </source>
</evidence>
<keyword evidence="3" id="KW-1185">Reference proteome</keyword>
<organism evidence="2 3">
    <name type="scientific">Neobacillus cucumis</name>
    <dbReference type="NCBI Taxonomy" id="1740721"/>
    <lineage>
        <taxon>Bacteria</taxon>
        <taxon>Bacillati</taxon>
        <taxon>Bacillota</taxon>
        <taxon>Bacilli</taxon>
        <taxon>Bacillales</taxon>
        <taxon>Bacillaceae</taxon>
        <taxon>Neobacillus</taxon>
    </lineage>
</organism>
<protein>
    <recommendedName>
        <fullName evidence="4">ATP-dependent DNA helicase</fullName>
    </recommendedName>
</protein>
<sequence>MRILLIILALLIPSSITAKAETTLPTEVEKIDVKLAEHQAAVTFLGLTTGEATLIQGSNGKNILINIGGQGDIAELEGWLALYDVKNLSTLILTNDGHELSIKKTEELIQKYNIKEIVTTPELSTLITREQSNPIPVTVWKEGTKKEIIPEMFADVQFLGNEENEGMDLMLRFFKHNLFLMTSFSPRAEQKFLTKNIEDIHVFKIPANLEKDSLSDQFIQTLNPQISILFGAEEKQINQDLLHDLQGIWSEVYFTKKHGTVTIKFTESNYEIITIPLKGEE</sequence>
<evidence type="ECO:0000313" key="2">
    <source>
        <dbReference type="EMBL" id="PLS03580.1"/>
    </source>
</evidence>
<feature type="chain" id="PRO_5014937374" description="ATP-dependent DNA helicase" evidence="1">
    <location>
        <begin position="21"/>
        <end position="281"/>
    </location>
</feature>
<reference evidence="2 3" key="1">
    <citation type="submission" date="2017-11" db="EMBL/GenBank/DDBJ databases">
        <title>Comparitive Functional Genomics of Dry Heat Resistant strains isolated from the Viking Spacecraft.</title>
        <authorList>
            <person name="Seuylemezian A."/>
            <person name="Cooper K."/>
            <person name="Vaishampayan P."/>
        </authorList>
    </citation>
    <scope>NUCLEOTIDE SEQUENCE [LARGE SCALE GENOMIC DNA]</scope>
    <source>
        <strain evidence="2 3">V32-6</strain>
    </source>
</reference>
<dbReference type="RefSeq" id="WP_101648609.1">
    <property type="nucleotide sequence ID" value="NZ_PGVE01000053.1"/>
</dbReference>
<dbReference type="Gene3D" id="3.60.15.10">
    <property type="entry name" value="Ribonuclease Z/Hydroxyacylglutathione hydrolase-like"/>
    <property type="match status" value="1"/>
</dbReference>
<dbReference type="OrthoDB" id="2696637at2"/>
<feature type="signal peptide" evidence="1">
    <location>
        <begin position="1"/>
        <end position="20"/>
    </location>
</feature>
<gene>
    <name evidence="2" type="ORF">CVD27_14465</name>
</gene>
<dbReference type="EMBL" id="PGVE01000053">
    <property type="protein sequence ID" value="PLS03580.1"/>
    <property type="molecule type" value="Genomic_DNA"/>
</dbReference>
<evidence type="ECO:0008006" key="4">
    <source>
        <dbReference type="Google" id="ProtNLM"/>
    </source>
</evidence>
<accession>A0A2N5HDK1</accession>
<dbReference type="PANTHER" id="PTHR30619:SF1">
    <property type="entry name" value="RECOMBINATION PROTEIN 2"/>
    <property type="match status" value="1"/>
</dbReference>
<dbReference type="InterPro" id="IPR036866">
    <property type="entry name" value="RibonucZ/Hydroxyglut_hydro"/>
</dbReference>
<proteinExistence type="predicted"/>